<keyword evidence="1 3" id="KW-0436">Ligase</keyword>
<dbReference type="PANTHER" id="PTHR12835:SF5">
    <property type="entry name" value="BIOTIN--PROTEIN LIGASE"/>
    <property type="match status" value="1"/>
</dbReference>
<sequence>MRIKLVKLNEVDSTNVYLCEHADCFNEELVVVQADYQTSGKGQGQNGWESQAGKNLLYSLLVHPQKLPVKSQFFLSMAGALSIKAVLDEYVDDITLKWPNDIYWKDCKLSGTLIELSVHAQVIQRCVYGVGLNVNQAVFESDAPNPVSLAQILGHELERDKLLHQLIKAFEQYYNRLEEGAFDEISNQYHAALYRREGVHPYRDRDGCFQASIVTVEPDGRLVLQDTDGRMRGYYLKEVEFIT</sequence>
<dbReference type="SUPFAM" id="SSF55681">
    <property type="entry name" value="Class II aaRS and biotin synthetases"/>
    <property type="match status" value="1"/>
</dbReference>
<evidence type="ECO:0000256" key="1">
    <source>
        <dbReference type="ARBA" id="ARBA00022598"/>
    </source>
</evidence>
<proteinExistence type="predicted"/>
<feature type="domain" description="BPL/LPL catalytic" evidence="2">
    <location>
        <begin position="1"/>
        <end position="178"/>
    </location>
</feature>
<organism evidence="3 4">
    <name type="scientific">Hoylesella buccalis</name>
    <dbReference type="NCBI Taxonomy" id="28127"/>
    <lineage>
        <taxon>Bacteria</taxon>
        <taxon>Pseudomonadati</taxon>
        <taxon>Bacteroidota</taxon>
        <taxon>Bacteroidia</taxon>
        <taxon>Bacteroidales</taxon>
        <taxon>Prevotellaceae</taxon>
        <taxon>Hoylesella</taxon>
    </lineage>
</organism>
<dbReference type="InterPro" id="IPR004408">
    <property type="entry name" value="Biotin_CoA_COase_ligase"/>
</dbReference>
<evidence type="ECO:0000259" key="2">
    <source>
        <dbReference type="PROSITE" id="PS51733"/>
    </source>
</evidence>
<dbReference type="OrthoDB" id="9807064at2"/>
<name>A0A2N6QQ45_9BACT</name>
<dbReference type="AlphaFoldDB" id="A0A2N6QQ45"/>
<dbReference type="Pfam" id="PF03099">
    <property type="entry name" value="BPL_LplA_LipB"/>
    <property type="match status" value="1"/>
</dbReference>
<dbReference type="InterPro" id="IPR004143">
    <property type="entry name" value="BPL_LPL_catalytic"/>
</dbReference>
<protein>
    <submittedName>
        <fullName evidence="3">Biotin--[acetyl-CoA-carboxylase] ligase</fullName>
    </submittedName>
</protein>
<dbReference type="PANTHER" id="PTHR12835">
    <property type="entry name" value="BIOTIN PROTEIN LIGASE"/>
    <property type="match status" value="1"/>
</dbReference>
<evidence type="ECO:0000313" key="4">
    <source>
        <dbReference type="Proteomes" id="UP000235564"/>
    </source>
</evidence>
<dbReference type="EMBL" id="PNGJ01000006">
    <property type="protein sequence ID" value="PMC23822.1"/>
    <property type="molecule type" value="Genomic_DNA"/>
</dbReference>
<dbReference type="Gene3D" id="3.30.930.10">
    <property type="entry name" value="Bira Bifunctional Protein, Domain 2"/>
    <property type="match status" value="1"/>
</dbReference>
<comment type="caution">
    <text evidence="3">The sequence shown here is derived from an EMBL/GenBank/DDBJ whole genome shotgun (WGS) entry which is preliminary data.</text>
</comment>
<evidence type="ECO:0000313" key="3">
    <source>
        <dbReference type="EMBL" id="PMC23822.1"/>
    </source>
</evidence>
<dbReference type="Proteomes" id="UP000235564">
    <property type="component" value="Unassembled WGS sequence"/>
</dbReference>
<reference evidence="3 4" key="1">
    <citation type="submission" date="2017-09" db="EMBL/GenBank/DDBJ databases">
        <title>Bacterial strain isolated from the female urinary microbiota.</title>
        <authorList>
            <person name="Thomas-White K."/>
            <person name="Kumar N."/>
            <person name="Forster S."/>
            <person name="Putonti C."/>
            <person name="Lawley T."/>
            <person name="Wolfe A.J."/>
        </authorList>
    </citation>
    <scope>NUCLEOTIDE SEQUENCE [LARGE SCALE GENOMIC DNA]</scope>
    <source>
        <strain evidence="3 4">UMB0536</strain>
    </source>
</reference>
<gene>
    <name evidence="3" type="ORF">CJ231_07920</name>
</gene>
<dbReference type="RefSeq" id="WP_004350734.1">
    <property type="nucleotide sequence ID" value="NZ_PNGJ01000006.1"/>
</dbReference>
<dbReference type="CDD" id="cd16442">
    <property type="entry name" value="BPL"/>
    <property type="match status" value="1"/>
</dbReference>
<dbReference type="InterPro" id="IPR045864">
    <property type="entry name" value="aa-tRNA-synth_II/BPL/LPL"/>
</dbReference>
<dbReference type="GO" id="GO:0005737">
    <property type="term" value="C:cytoplasm"/>
    <property type="evidence" value="ECO:0007669"/>
    <property type="project" value="TreeGrafter"/>
</dbReference>
<dbReference type="GO" id="GO:0004077">
    <property type="term" value="F:biotin--[biotin carboxyl-carrier protein] ligase activity"/>
    <property type="evidence" value="ECO:0007669"/>
    <property type="project" value="InterPro"/>
</dbReference>
<dbReference type="PROSITE" id="PS51733">
    <property type="entry name" value="BPL_LPL_CATALYTIC"/>
    <property type="match status" value="1"/>
</dbReference>
<accession>A0A2N6QQ45</accession>
<dbReference type="NCBIfam" id="TIGR00121">
    <property type="entry name" value="birA_ligase"/>
    <property type="match status" value="1"/>
</dbReference>